<evidence type="ECO:0000313" key="1">
    <source>
        <dbReference type="EMBL" id="MBE9040891.1"/>
    </source>
</evidence>
<organism evidence="1 2">
    <name type="scientific">Zarconia navalis LEGE 11467</name>
    <dbReference type="NCBI Taxonomy" id="1828826"/>
    <lineage>
        <taxon>Bacteria</taxon>
        <taxon>Bacillati</taxon>
        <taxon>Cyanobacteriota</taxon>
        <taxon>Cyanophyceae</taxon>
        <taxon>Oscillatoriophycideae</taxon>
        <taxon>Oscillatoriales</taxon>
        <taxon>Oscillatoriales incertae sedis</taxon>
        <taxon>Zarconia</taxon>
        <taxon>Zarconia navalis</taxon>
    </lineage>
</organism>
<reference evidence="1" key="1">
    <citation type="submission" date="2020-10" db="EMBL/GenBank/DDBJ databases">
        <authorList>
            <person name="Castelo-Branco R."/>
            <person name="Eusebio N."/>
            <person name="Adriana R."/>
            <person name="Vieira A."/>
            <person name="Brugerolle De Fraissinette N."/>
            <person name="Rezende De Castro R."/>
            <person name="Schneider M.P."/>
            <person name="Vasconcelos V."/>
            <person name="Leao P.N."/>
        </authorList>
    </citation>
    <scope>NUCLEOTIDE SEQUENCE</scope>
    <source>
        <strain evidence="1">LEGE 11467</strain>
    </source>
</reference>
<dbReference type="Gene3D" id="1.20.1590.10">
    <property type="entry name" value="YP_001051499.1 domain like"/>
    <property type="match status" value="1"/>
</dbReference>
<proteinExistence type="predicted"/>
<dbReference type="Pfam" id="PF04222">
    <property type="entry name" value="DUF416"/>
    <property type="match status" value="1"/>
</dbReference>
<protein>
    <submittedName>
        <fullName evidence="1">DUF416 family protein</fullName>
    </submittedName>
</protein>
<sequence>MNIEYFRNNILTKELKILSKLHIVAFAASCCEQLFPFYKTFSKMENWGDPQIPRKALDTIWSIAKGESVDLDEVWLLSDRCCSRGICPSDDDRNSHYESSSLFIEAEHLIYSICIILDSYTEITAYDAISISNYVERTLEYYINDFDASFQKKCQGYTLKEQIENFQHHPLVVNEVAKETEDLQKLKEAQVLTLDFLEWLRTSSRKEGWVFINFLKESRSPTATTDRP</sequence>
<evidence type="ECO:0000313" key="2">
    <source>
        <dbReference type="Proteomes" id="UP000621799"/>
    </source>
</evidence>
<dbReference type="EMBL" id="JADEXN010000129">
    <property type="protein sequence ID" value="MBE9040891.1"/>
    <property type="molecule type" value="Genomic_DNA"/>
</dbReference>
<gene>
    <name evidence="1" type="ORF">IQ235_08880</name>
</gene>
<dbReference type="Proteomes" id="UP000621799">
    <property type="component" value="Unassembled WGS sequence"/>
</dbReference>
<dbReference type="InterPro" id="IPR023381">
    <property type="entry name" value="YP001051499.1-like_dom_sf"/>
</dbReference>
<accession>A0A928VZ03</accession>
<keyword evidence="2" id="KW-1185">Reference proteome</keyword>
<dbReference type="RefSeq" id="WP_264321125.1">
    <property type="nucleotide sequence ID" value="NZ_JADEXN010000129.1"/>
</dbReference>
<name>A0A928VZ03_9CYAN</name>
<comment type="caution">
    <text evidence="1">The sequence shown here is derived from an EMBL/GenBank/DDBJ whole genome shotgun (WGS) entry which is preliminary data.</text>
</comment>
<dbReference type="InterPro" id="IPR007338">
    <property type="entry name" value="DUF416"/>
</dbReference>
<dbReference type="AlphaFoldDB" id="A0A928VZ03"/>